<keyword evidence="4" id="KW-1185">Reference proteome</keyword>
<evidence type="ECO:0000313" key="3">
    <source>
        <dbReference type="EnsemblProtists" id="EOD31258"/>
    </source>
</evidence>
<keyword evidence="2" id="KW-0472">Membrane</keyword>
<dbReference type="PaxDb" id="2903-EOD31258"/>
<evidence type="ECO:0000256" key="2">
    <source>
        <dbReference type="SAM" id="Phobius"/>
    </source>
</evidence>
<dbReference type="HOGENOM" id="CLU_657951_0_0_1"/>
<sequence>MEPRGSAALSDTPYTLFASSSDGRRAGSWPYLCTLLAVLLGTGVHASKEALVPSEKSLEALGLSPVCYSALTITPVALGIVTPLAWGRLWDTRAALVLVGAPLGELVGSGLTACGLLALGARNSPAAAAAILAGLVASSACRAGITIAEFSLVGRVCGRNAAAGFGALVVAKHGMGSLMSWAVPILLGEGALGVAPLLSLQLLLLAPHAIAVCSGAALSVLHRPAAGEGGGGDLPEVASKLLEGKVLLGRFTHTTPCACSSRRAWAVSRPGARARSSLRTTSSPSRCCRCSCSPRARSTGCARCWWRRRWRARSRWPCCCSGCAATAACTPSSSRSPSSRLALPWFRSRCCRAQAVGRAAGGCQATDWARHTAQSRLSSSSCKSRSRCCSGCSAPSIRTATASPTPRTPTESGVSSGR</sequence>
<dbReference type="KEGG" id="ehx:EMIHUDRAFT_442311"/>
<evidence type="ECO:0008006" key="5">
    <source>
        <dbReference type="Google" id="ProtNLM"/>
    </source>
</evidence>
<keyword evidence="2" id="KW-1133">Transmembrane helix</keyword>
<dbReference type="EnsemblProtists" id="EOD31258">
    <property type="protein sequence ID" value="EOD31258"/>
    <property type="gene ID" value="EMIHUDRAFT_442311"/>
</dbReference>
<feature type="transmembrane region" description="Helical" evidence="2">
    <location>
        <begin position="126"/>
        <end position="148"/>
    </location>
</feature>
<feature type="compositionally biased region" description="Low complexity" evidence="1">
    <location>
        <begin position="398"/>
        <end position="410"/>
    </location>
</feature>
<feature type="transmembrane region" description="Helical" evidence="2">
    <location>
        <begin position="66"/>
        <end position="87"/>
    </location>
</feature>
<evidence type="ECO:0000256" key="1">
    <source>
        <dbReference type="SAM" id="MobiDB-lite"/>
    </source>
</evidence>
<organism evidence="3 4">
    <name type="scientific">Emiliania huxleyi (strain CCMP1516)</name>
    <dbReference type="NCBI Taxonomy" id="280463"/>
    <lineage>
        <taxon>Eukaryota</taxon>
        <taxon>Haptista</taxon>
        <taxon>Haptophyta</taxon>
        <taxon>Prymnesiophyceae</taxon>
        <taxon>Isochrysidales</taxon>
        <taxon>Noelaerhabdaceae</taxon>
        <taxon>Emiliania</taxon>
    </lineage>
</organism>
<keyword evidence="2" id="KW-0812">Transmembrane</keyword>
<dbReference type="AlphaFoldDB" id="A0A0D3K673"/>
<accession>A0A0D3K673</accession>
<dbReference type="Proteomes" id="UP000013827">
    <property type="component" value="Unassembled WGS sequence"/>
</dbReference>
<dbReference type="GeneID" id="17276531"/>
<feature type="transmembrane region" description="Helical" evidence="2">
    <location>
        <begin position="29"/>
        <end position="46"/>
    </location>
</feature>
<name>A0A0D3K673_EMIH1</name>
<evidence type="ECO:0000313" key="4">
    <source>
        <dbReference type="Proteomes" id="UP000013827"/>
    </source>
</evidence>
<protein>
    <recommendedName>
        <fullName evidence="5">Major facilitator superfamily (MFS) profile domain-containing protein</fullName>
    </recommendedName>
</protein>
<feature type="transmembrane region" description="Helical" evidence="2">
    <location>
        <begin position="94"/>
        <end position="120"/>
    </location>
</feature>
<dbReference type="RefSeq" id="XP_005783687.1">
    <property type="nucleotide sequence ID" value="XM_005783630.1"/>
</dbReference>
<reference evidence="3" key="2">
    <citation type="submission" date="2024-10" db="UniProtKB">
        <authorList>
            <consortium name="EnsemblProtists"/>
        </authorList>
    </citation>
    <scope>IDENTIFICATION</scope>
</reference>
<proteinExistence type="predicted"/>
<feature type="region of interest" description="Disordered" evidence="1">
    <location>
        <begin position="392"/>
        <end position="418"/>
    </location>
</feature>
<reference evidence="4" key="1">
    <citation type="journal article" date="2013" name="Nature">
        <title>Pan genome of the phytoplankton Emiliania underpins its global distribution.</title>
        <authorList>
            <person name="Read B.A."/>
            <person name="Kegel J."/>
            <person name="Klute M.J."/>
            <person name="Kuo A."/>
            <person name="Lefebvre S.C."/>
            <person name="Maumus F."/>
            <person name="Mayer C."/>
            <person name="Miller J."/>
            <person name="Monier A."/>
            <person name="Salamov A."/>
            <person name="Young J."/>
            <person name="Aguilar M."/>
            <person name="Claverie J.M."/>
            <person name="Frickenhaus S."/>
            <person name="Gonzalez K."/>
            <person name="Herman E.K."/>
            <person name="Lin Y.C."/>
            <person name="Napier J."/>
            <person name="Ogata H."/>
            <person name="Sarno A.F."/>
            <person name="Shmutz J."/>
            <person name="Schroeder D."/>
            <person name="de Vargas C."/>
            <person name="Verret F."/>
            <person name="von Dassow P."/>
            <person name="Valentin K."/>
            <person name="Van de Peer Y."/>
            <person name="Wheeler G."/>
            <person name="Dacks J.B."/>
            <person name="Delwiche C.F."/>
            <person name="Dyhrman S.T."/>
            <person name="Glockner G."/>
            <person name="John U."/>
            <person name="Richards T."/>
            <person name="Worden A.Z."/>
            <person name="Zhang X."/>
            <person name="Grigoriev I.V."/>
            <person name="Allen A.E."/>
            <person name="Bidle K."/>
            <person name="Borodovsky M."/>
            <person name="Bowler C."/>
            <person name="Brownlee C."/>
            <person name="Cock J.M."/>
            <person name="Elias M."/>
            <person name="Gladyshev V.N."/>
            <person name="Groth M."/>
            <person name="Guda C."/>
            <person name="Hadaegh A."/>
            <person name="Iglesias-Rodriguez M.D."/>
            <person name="Jenkins J."/>
            <person name="Jones B.M."/>
            <person name="Lawson T."/>
            <person name="Leese F."/>
            <person name="Lindquist E."/>
            <person name="Lobanov A."/>
            <person name="Lomsadze A."/>
            <person name="Malik S.B."/>
            <person name="Marsh M.E."/>
            <person name="Mackinder L."/>
            <person name="Mock T."/>
            <person name="Mueller-Roeber B."/>
            <person name="Pagarete A."/>
            <person name="Parker M."/>
            <person name="Probert I."/>
            <person name="Quesneville H."/>
            <person name="Raines C."/>
            <person name="Rensing S.A."/>
            <person name="Riano-Pachon D.M."/>
            <person name="Richier S."/>
            <person name="Rokitta S."/>
            <person name="Shiraiwa Y."/>
            <person name="Soanes D.M."/>
            <person name="van der Giezen M."/>
            <person name="Wahlund T.M."/>
            <person name="Williams B."/>
            <person name="Wilson W."/>
            <person name="Wolfe G."/>
            <person name="Wurch L.L."/>
        </authorList>
    </citation>
    <scope>NUCLEOTIDE SEQUENCE</scope>
</reference>